<protein>
    <submittedName>
        <fullName evidence="1">Uncharacterized protein</fullName>
    </submittedName>
</protein>
<dbReference type="AlphaFoldDB" id="A0A4Y2DVG7"/>
<evidence type="ECO:0000313" key="2">
    <source>
        <dbReference type="Proteomes" id="UP000499080"/>
    </source>
</evidence>
<keyword evidence="2" id="KW-1185">Reference proteome</keyword>
<comment type="caution">
    <text evidence="1">The sequence shown here is derived from an EMBL/GenBank/DDBJ whole genome shotgun (WGS) entry which is preliminary data.</text>
</comment>
<evidence type="ECO:0000313" key="1">
    <source>
        <dbReference type="EMBL" id="GBM20850.1"/>
    </source>
</evidence>
<dbReference type="EMBL" id="BGPR01000449">
    <property type="protein sequence ID" value="GBM20850.1"/>
    <property type="molecule type" value="Genomic_DNA"/>
</dbReference>
<accession>A0A4Y2DVG7</accession>
<gene>
    <name evidence="1" type="ORF">AVEN_224101_1</name>
</gene>
<proteinExistence type="predicted"/>
<organism evidence="1 2">
    <name type="scientific">Araneus ventricosus</name>
    <name type="common">Orbweaver spider</name>
    <name type="synonym">Epeira ventricosa</name>
    <dbReference type="NCBI Taxonomy" id="182803"/>
    <lineage>
        <taxon>Eukaryota</taxon>
        <taxon>Metazoa</taxon>
        <taxon>Ecdysozoa</taxon>
        <taxon>Arthropoda</taxon>
        <taxon>Chelicerata</taxon>
        <taxon>Arachnida</taxon>
        <taxon>Araneae</taxon>
        <taxon>Araneomorphae</taxon>
        <taxon>Entelegynae</taxon>
        <taxon>Araneoidea</taxon>
        <taxon>Araneidae</taxon>
        <taxon>Araneus</taxon>
    </lineage>
</organism>
<reference evidence="1 2" key="1">
    <citation type="journal article" date="2019" name="Sci. Rep.">
        <title>Orb-weaving spider Araneus ventricosus genome elucidates the spidroin gene catalogue.</title>
        <authorList>
            <person name="Kono N."/>
            <person name="Nakamura H."/>
            <person name="Ohtoshi R."/>
            <person name="Moran D.A.P."/>
            <person name="Shinohara A."/>
            <person name="Yoshida Y."/>
            <person name="Fujiwara M."/>
            <person name="Mori M."/>
            <person name="Tomita M."/>
            <person name="Arakawa K."/>
        </authorList>
    </citation>
    <scope>NUCLEOTIDE SEQUENCE [LARGE SCALE GENOMIC DNA]</scope>
</reference>
<sequence length="115" mass="12417">MLTKRNFAGRCFSGSTLTEMLFSYRKGNDTTELFLLGCVIKTVTSKCSTVFNKPGHGVCIKDCMCAGTGFQNANMLIKKSKLPVFLTATTSNVVCNEENLTAEGVSTLRTACQNG</sequence>
<dbReference type="Proteomes" id="UP000499080">
    <property type="component" value="Unassembled WGS sequence"/>
</dbReference>
<name>A0A4Y2DVG7_ARAVE</name>